<sequence>MRSLVLTVLILSSIGTLNAAQPRQQPFRSTDPFEDITTPHEASSYKFKWPIHRVAIIGAGAGGLIAYHQFSRLNNFHVRLFERDSMPGGNWHYTANETSPNAPVPNFPTSKADFEPDLPPDGVKLPYEKSFEGVEEQRVLEVKIDQRAPKPIWERLGATGPRSYQEFRALPWPEQTPIDINRTHLQRYVRTFASFLSLNSNDNNLDVSYNTRVERVTKRYNITTSTENGQQTKTEAGWTLLLRRFTQTGNNSYKIRWWEEHFDALVVASGRFNAPNTPDIPGLSQWASLYPHLISHSRQYRRPEEFANQSVLVIGGSVSGTEIAEELDGVAGKVILSVRDSEDSAHTPPRKMHLSRVPRNVSIVPEIKSFHPFTAPGITSGKVELLNGTILHGFDRIILATGYRYSFPFLPQYINTSLRANETIPIQGTDAKSTQRQQPLITDGTHIRSLHLDIFYIEEPTIGFINMNTGIETFLYSEFTSAVLSKVWAGQAKMPSSDFMWARHWERVGKGYGRTFMAYGVEKQAAITKYLVGWLNQDAVKYGGYQLNLPSDNRLQISKLWVAARFPNYRGGDGSNGEWEPLSTGDGLFAINNLGFDSNSEGERDVETWSVRRDDW</sequence>
<keyword evidence="2" id="KW-0274">FAD</keyword>
<dbReference type="Proteomes" id="UP001150217">
    <property type="component" value="Unassembled WGS sequence"/>
</dbReference>
<keyword evidence="1" id="KW-0285">Flavoprotein</keyword>
<name>A0ABQ8VGU4_9AGAR</name>
<keyword evidence="3" id="KW-0560">Oxidoreductase</keyword>
<dbReference type="Pfam" id="PF13738">
    <property type="entry name" value="Pyr_redox_3"/>
    <property type="match status" value="1"/>
</dbReference>
<feature type="chain" id="PRO_5045948409" description="FAD/NAD(P)-binding domain-containing protein" evidence="4">
    <location>
        <begin position="20"/>
        <end position="616"/>
    </location>
</feature>
<evidence type="ECO:0000256" key="3">
    <source>
        <dbReference type="ARBA" id="ARBA00023002"/>
    </source>
</evidence>
<dbReference type="PANTHER" id="PTHR23023">
    <property type="entry name" value="DIMETHYLANILINE MONOOXYGENASE"/>
    <property type="match status" value="1"/>
</dbReference>
<keyword evidence="6" id="KW-1185">Reference proteome</keyword>
<keyword evidence="4" id="KW-0732">Signal</keyword>
<evidence type="ECO:0000313" key="5">
    <source>
        <dbReference type="EMBL" id="KAJ4491088.1"/>
    </source>
</evidence>
<dbReference type="InterPro" id="IPR050346">
    <property type="entry name" value="FMO-like"/>
</dbReference>
<dbReference type="Gene3D" id="3.50.50.60">
    <property type="entry name" value="FAD/NAD(P)-binding domain"/>
    <property type="match status" value="2"/>
</dbReference>
<protein>
    <recommendedName>
        <fullName evidence="7">FAD/NAD(P)-binding domain-containing protein</fullName>
    </recommendedName>
</protein>
<organism evidence="5 6">
    <name type="scientific">Lentinula lateritia</name>
    <dbReference type="NCBI Taxonomy" id="40482"/>
    <lineage>
        <taxon>Eukaryota</taxon>
        <taxon>Fungi</taxon>
        <taxon>Dikarya</taxon>
        <taxon>Basidiomycota</taxon>
        <taxon>Agaricomycotina</taxon>
        <taxon>Agaricomycetes</taxon>
        <taxon>Agaricomycetidae</taxon>
        <taxon>Agaricales</taxon>
        <taxon>Marasmiineae</taxon>
        <taxon>Omphalotaceae</taxon>
        <taxon>Lentinula</taxon>
    </lineage>
</organism>
<evidence type="ECO:0008006" key="7">
    <source>
        <dbReference type="Google" id="ProtNLM"/>
    </source>
</evidence>
<accession>A0ABQ8VGU4</accession>
<comment type="caution">
    <text evidence="5">The sequence shown here is derived from an EMBL/GenBank/DDBJ whole genome shotgun (WGS) entry which is preliminary data.</text>
</comment>
<dbReference type="Pfam" id="PF13450">
    <property type="entry name" value="NAD_binding_8"/>
    <property type="match status" value="1"/>
</dbReference>
<dbReference type="EMBL" id="JANVFT010000042">
    <property type="protein sequence ID" value="KAJ4491088.1"/>
    <property type="molecule type" value="Genomic_DNA"/>
</dbReference>
<evidence type="ECO:0000256" key="4">
    <source>
        <dbReference type="SAM" id="SignalP"/>
    </source>
</evidence>
<evidence type="ECO:0000313" key="6">
    <source>
        <dbReference type="Proteomes" id="UP001150217"/>
    </source>
</evidence>
<dbReference type="InterPro" id="IPR036188">
    <property type="entry name" value="FAD/NAD-bd_sf"/>
</dbReference>
<gene>
    <name evidence="5" type="ORF">C8R41DRAFT_981486</name>
</gene>
<evidence type="ECO:0000256" key="2">
    <source>
        <dbReference type="ARBA" id="ARBA00022827"/>
    </source>
</evidence>
<feature type="signal peptide" evidence="4">
    <location>
        <begin position="1"/>
        <end position="19"/>
    </location>
</feature>
<evidence type="ECO:0000256" key="1">
    <source>
        <dbReference type="ARBA" id="ARBA00022630"/>
    </source>
</evidence>
<reference evidence="5" key="1">
    <citation type="submission" date="2022-08" db="EMBL/GenBank/DDBJ databases">
        <title>A Global Phylogenomic Analysis of the Shiitake Genus Lentinula.</title>
        <authorList>
            <consortium name="DOE Joint Genome Institute"/>
            <person name="Sierra-Patev S."/>
            <person name="Min B."/>
            <person name="Naranjo-Ortiz M."/>
            <person name="Looney B."/>
            <person name="Konkel Z."/>
            <person name="Slot J.C."/>
            <person name="Sakamoto Y."/>
            <person name="Steenwyk J.L."/>
            <person name="Rokas A."/>
            <person name="Carro J."/>
            <person name="Camarero S."/>
            <person name="Ferreira P."/>
            <person name="Molpeceres G."/>
            <person name="Ruiz-Duenas F.J."/>
            <person name="Serrano A."/>
            <person name="Henrissat B."/>
            <person name="Drula E."/>
            <person name="Hughes K.W."/>
            <person name="Mata J.L."/>
            <person name="Ishikawa N.K."/>
            <person name="Vargas-Isla R."/>
            <person name="Ushijima S."/>
            <person name="Smith C.A."/>
            <person name="Ahrendt S."/>
            <person name="Andreopoulos W."/>
            <person name="He G."/>
            <person name="Labutti K."/>
            <person name="Lipzen A."/>
            <person name="Ng V."/>
            <person name="Riley R."/>
            <person name="Sandor L."/>
            <person name="Barry K."/>
            <person name="Martinez A.T."/>
            <person name="Xiao Y."/>
            <person name="Gibbons J.G."/>
            <person name="Terashima K."/>
            <person name="Grigoriev I.V."/>
            <person name="Hibbett D.S."/>
        </authorList>
    </citation>
    <scope>NUCLEOTIDE SEQUENCE</scope>
    <source>
        <strain evidence="5">RHP3577 ss4</strain>
    </source>
</reference>
<dbReference type="SUPFAM" id="SSF51905">
    <property type="entry name" value="FAD/NAD(P)-binding domain"/>
    <property type="match status" value="1"/>
</dbReference>
<proteinExistence type="predicted"/>